<evidence type="ECO:0000256" key="1">
    <source>
        <dbReference type="SAM" id="MobiDB-lite"/>
    </source>
</evidence>
<evidence type="ECO:0000313" key="3">
    <source>
        <dbReference type="Proteomes" id="UP000028501"/>
    </source>
</evidence>
<organism evidence="2 3">
    <name type="scientific">Archaeoglobus fulgidus DSM 8774</name>
    <dbReference type="NCBI Taxonomy" id="1344584"/>
    <lineage>
        <taxon>Archaea</taxon>
        <taxon>Methanobacteriati</taxon>
        <taxon>Methanobacteriota</taxon>
        <taxon>Archaeoglobi</taxon>
        <taxon>Archaeoglobales</taxon>
        <taxon>Archaeoglobaceae</taxon>
        <taxon>Archaeoglobus</taxon>
    </lineage>
</organism>
<feature type="region of interest" description="Disordered" evidence="1">
    <location>
        <begin position="83"/>
        <end position="132"/>
    </location>
</feature>
<sequence>MEVDQAAIDEILASAEADTPESRIDKLEKELDVLKGSVKKLLLDLRETLNNLENPFQNLQNLAEGALVGGMPQQPPQIQVVPAQIPEPPKPEPEQVEKPEEKPETETKPEPEPEAEPAVEKDVEEVEPPEEDVVKELGESAEPFPEVMEEGGLSLEGDSLQVYSFEKPQKKGEIIQATSMFTKYDIVTLFNLMEWVKGMLEKYSVDSLRLMLELFASAGYITEDARDFVCKIAELVALNDGFEDMLLELYRLHKLMNPADTSMDSKLLSLILDKRL</sequence>
<dbReference type="EMBL" id="CP006577">
    <property type="protein sequence ID" value="AIG97931.1"/>
    <property type="molecule type" value="Genomic_DNA"/>
</dbReference>
<name>A0A075WD42_ARCFL</name>
<protein>
    <submittedName>
        <fullName evidence="2">Uncharacterized protein</fullName>
    </submittedName>
</protein>
<dbReference type="RefSeq" id="WP_048095514.1">
    <property type="nucleotide sequence ID" value="NZ_CP006577.1"/>
</dbReference>
<accession>A0A075WD42</accession>
<feature type="compositionally biased region" description="Basic and acidic residues" evidence="1">
    <location>
        <begin position="89"/>
        <end position="111"/>
    </location>
</feature>
<evidence type="ECO:0000313" key="2">
    <source>
        <dbReference type="EMBL" id="AIG97931.1"/>
    </source>
</evidence>
<gene>
    <name evidence="2" type="ORF">AFULGI_00011500</name>
</gene>
<dbReference type="KEGG" id="afg:AFULGI_00011500"/>
<feature type="compositionally biased region" description="Acidic residues" evidence="1">
    <location>
        <begin position="112"/>
        <end position="131"/>
    </location>
</feature>
<reference evidence="2 3" key="1">
    <citation type="submission" date="2013-07" db="EMBL/GenBank/DDBJ databases">
        <title>Genome of Archaeoglobus fulgidus.</title>
        <authorList>
            <person name="Fiebig A."/>
            <person name="Birkeland N.-K."/>
        </authorList>
    </citation>
    <scope>NUCLEOTIDE SEQUENCE [LARGE SCALE GENOMIC DNA]</scope>
    <source>
        <strain evidence="2 3">DSM 8774</strain>
    </source>
</reference>
<dbReference type="GeneID" id="24794662"/>
<dbReference type="Proteomes" id="UP000028501">
    <property type="component" value="Chromosome"/>
</dbReference>
<dbReference type="AlphaFoldDB" id="A0A075WD42"/>
<dbReference type="HOGENOM" id="CLU_081492_0_0_2"/>
<proteinExistence type="predicted"/>